<reference evidence="13" key="2">
    <citation type="journal article" date="2021" name="Mar. Drugs">
        <title>Genome Reduction and Secondary Metabolism of the Marine Sponge-Associated Cyanobacterium Leptothoe.</title>
        <authorList>
            <person name="Konstantinou D."/>
            <person name="Popin R.V."/>
            <person name="Fewer D.P."/>
            <person name="Sivonen K."/>
            <person name="Gkelis S."/>
        </authorList>
    </citation>
    <scope>NUCLEOTIDE SEQUENCE</scope>
    <source>
        <strain evidence="13">TAU-MAC 1115</strain>
    </source>
</reference>
<keyword evidence="3" id="KW-0813">Transport</keyword>
<dbReference type="GO" id="GO:0005886">
    <property type="term" value="C:plasma membrane"/>
    <property type="evidence" value="ECO:0007669"/>
    <property type="project" value="UniProtKB-SubCell"/>
</dbReference>
<dbReference type="InterPro" id="IPR058982">
    <property type="entry name" value="Beta-barrel_AprE"/>
</dbReference>
<evidence type="ECO:0000256" key="4">
    <source>
        <dbReference type="ARBA" id="ARBA00022475"/>
    </source>
</evidence>
<keyword evidence="6 11" id="KW-0812">Transmembrane</keyword>
<comment type="subcellular location">
    <subcellularLocation>
        <location evidence="1">Cell inner membrane</location>
        <topology evidence="1">Single-pass membrane protein</topology>
    </subcellularLocation>
</comment>
<dbReference type="PANTHER" id="PTHR30386">
    <property type="entry name" value="MEMBRANE FUSION SUBUNIT OF EMRAB-TOLC MULTIDRUG EFFLUX PUMP"/>
    <property type="match status" value="1"/>
</dbReference>
<evidence type="ECO:0000256" key="11">
    <source>
        <dbReference type="SAM" id="Phobius"/>
    </source>
</evidence>
<feature type="region of interest" description="Disordered" evidence="10">
    <location>
        <begin position="1"/>
        <end position="76"/>
    </location>
</feature>
<keyword evidence="5" id="KW-0997">Cell inner membrane</keyword>
<keyword evidence="9" id="KW-0175">Coiled coil</keyword>
<gene>
    <name evidence="13" type="ORF">IXB50_03385</name>
</gene>
<feature type="compositionally biased region" description="Polar residues" evidence="10">
    <location>
        <begin position="42"/>
        <end position="63"/>
    </location>
</feature>
<dbReference type="PRINTS" id="PR01490">
    <property type="entry name" value="RTXTOXIND"/>
</dbReference>
<evidence type="ECO:0000256" key="9">
    <source>
        <dbReference type="SAM" id="Coils"/>
    </source>
</evidence>
<dbReference type="NCBIfam" id="TIGR01843">
    <property type="entry name" value="type_I_hlyD"/>
    <property type="match status" value="1"/>
</dbReference>
<evidence type="ECO:0000259" key="12">
    <source>
        <dbReference type="Pfam" id="PF26002"/>
    </source>
</evidence>
<keyword evidence="7 11" id="KW-1133">Transmembrane helix</keyword>
<keyword evidence="4" id="KW-1003">Cell membrane</keyword>
<evidence type="ECO:0000256" key="5">
    <source>
        <dbReference type="ARBA" id="ARBA00022519"/>
    </source>
</evidence>
<evidence type="ECO:0000256" key="8">
    <source>
        <dbReference type="ARBA" id="ARBA00023136"/>
    </source>
</evidence>
<dbReference type="InterPro" id="IPR050739">
    <property type="entry name" value="MFP"/>
</dbReference>
<evidence type="ECO:0000256" key="7">
    <source>
        <dbReference type="ARBA" id="ARBA00022989"/>
    </source>
</evidence>
<organism evidence="13 14">
    <name type="scientific">Leptothoe spongobia TAU-MAC 1115</name>
    <dbReference type="NCBI Taxonomy" id="1967444"/>
    <lineage>
        <taxon>Bacteria</taxon>
        <taxon>Bacillati</taxon>
        <taxon>Cyanobacteriota</taxon>
        <taxon>Cyanophyceae</taxon>
        <taxon>Nodosilineales</taxon>
        <taxon>Cymatolegaceae</taxon>
        <taxon>Leptothoe</taxon>
        <taxon>Leptothoe spongobia</taxon>
    </lineage>
</organism>
<dbReference type="SUPFAM" id="SSF111369">
    <property type="entry name" value="HlyD-like secretion proteins"/>
    <property type="match status" value="2"/>
</dbReference>
<evidence type="ECO:0000256" key="6">
    <source>
        <dbReference type="ARBA" id="ARBA00022692"/>
    </source>
</evidence>
<accession>A0A947DCE2</accession>
<sequence length="495" mass="54775">MLEQSNTTQLSDKKSSNQTQSTALLHEWQASAEKSQIKPASDQITGNHNKYTSQEIQPVSARNATVPATAPDTSNWSDALQTTLDHPPAALPRYMILVGFLFACMFGTWAWFGTMQEVSQAQGQLLPEGDTYKIQPIVTGEISKIWVKEGDTIQSGQVAIELDTEVLESEVERLSQSLKALTTQLQKTQVLIAQTQYEAAAQQTIADAEIQTQEAAIIESQANISTNQDLVFQLTTDLEANQVRLERLGSLLDEGAISKEYLFDVEQTLRDRHRAMTERQGQVQQALAQSEQLNAQLDLRRAEATKRELEAQEKLKRLQIEADDLEAKLAETNTLLKAAQTNLDQMFLYAPVNGTVASVNISNIGEIIQPGQTIIEIAPAETPLVLSALIPNREVGLVETGMPVQMKFDAFPYQQYGIVSGKVTSISPDSKLDETMGAVYEVEIALNRDHVIHEKKVIPLKAGQTASAEIVIRKRRVIDFLLDPIRQLKEGSLNV</sequence>
<keyword evidence="8 11" id="KW-0472">Membrane</keyword>
<dbReference type="RefSeq" id="WP_215607530.1">
    <property type="nucleotide sequence ID" value="NZ_JADOES010000004.1"/>
</dbReference>
<proteinExistence type="inferred from homology"/>
<dbReference type="Proteomes" id="UP000717364">
    <property type="component" value="Unassembled WGS sequence"/>
</dbReference>
<dbReference type="Gene3D" id="2.40.50.100">
    <property type="match status" value="1"/>
</dbReference>
<comment type="similarity">
    <text evidence="2">Belongs to the membrane fusion protein (MFP) (TC 8.A.1) family.</text>
</comment>
<feature type="domain" description="AprE-like beta-barrel" evidence="12">
    <location>
        <begin position="384"/>
        <end position="472"/>
    </location>
</feature>
<evidence type="ECO:0000256" key="3">
    <source>
        <dbReference type="ARBA" id="ARBA00022448"/>
    </source>
</evidence>
<feature type="coiled-coil region" evidence="9">
    <location>
        <begin position="164"/>
        <end position="191"/>
    </location>
</feature>
<evidence type="ECO:0000256" key="2">
    <source>
        <dbReference type="ARBA" id="ARBA00009477"/>
    </source>
</evidence>
<feature type="compositionally biased region" description="Polar residues" evidence="10">
    <location>
        <begin position="1"/>
        <end position="23"/>
    </location>
</feature>
<dbReference type="GO" id="GO:0015031">
    <property type="term" value="P:protein transport"/>
    <property type="evidence" value="ECO:0007669"/>
    <property type="project" value="InterPro"/>
</dbReference>
<dbReference type="Gene3D" id="1.10.287.470">
    <property type="entry name" value="Helix hairpin bin"/>
    <property type="match status" value="1"/>
</dbReference>
<keyword evidence="14" id="KW-1185">Reference proteome</keyword>
<dbReference type="Pfam" id="PF26002">
    <property type="entry name" value="Beta-barrel_AprE"/>
    <property type="match status" value="1"/>
</dbReference>
<evidence type="ECO:0000313" key="13">
    <source>
        <dbReference type="EMBL" id="MBT9314462.1"/>
    </source>
</evidence>
<comment type="caution">
    <text evidence="13">The sequence shown here is derived from an EMBL/GenBank/DDBJ whole genome shotgun (WGS) entry which is preliminary data.</text>
</comment>
<dbReference type="AlphaFoldDB" id="A0A947DCE2"/>
<dbReference type="EMBL" id="JADOES010000004">
    <property type="protein sequence ID" value="MBT9314462.1"/>
    <property type="molecule type" value="Genomic_DNA"/>
</dbReference>
<evidence type="ECO:0000256" key="1">
    <source>
        <dbReference type="ARBA" id="ARBA00004377"/>
    </source>
</evidence>
<name>A0A947DCE2_9CYAN</name>
<reference evidence="13" key="1">
    <citation type="submission" date="2020-11" db="EMBL/GenBank/DDBJ databases">
        <authorList>
            <person name="Konstantinou D."/>
            <person name="Gkelis S."/>
            <person name="Popin R."/>
            <person name="Fewer D."/>
            <person name="Sivonen K."/>
        </authorList>
    </citation>
    <scope>NUCLEOTIDE SEQUENCE</scope>
    <source>
        <strain evidence="13">TAU-MAC 1115</strain>
    </source>
</reference>
<dbReference type="InterPro" id="IPR010129">
    <property type="entry name" value="T1SS_HlyD"/>
</dbReference>
<feature type="coiled-coil region" evidence="9">
    <location>
        <begin position="283"/>
        <end position="342"/>
    </location>
</feature>
<dbReference type="Gene3D" id="2.40.30.170">
    <property type="match status" value="1"/>
</dbReference>
<feature type="transmembrane region" description="Helical" evidence="11">
    <location>
        <begin position="94"/>
        <end position="112"/>
    </location>
</feature>
<evidence type="ECO:0000313" key="14">
    <source>
        <dbReference type="Proteomes" id="UP000717364"/>
    </source>
</evidence>
<protein>
    <submittedName>
        <fullName evidence="13">HlyD family type I secretion periplasmic adaptor subunit</fullName>
    </submittedName>
</protein>
<dbReference type="PANTHER" id="PTHR30386:SF26">
    <property type="entry name" value="TRANSPORT PROTEIN COMB"/>
    <property type="match status" value="1"/>
</dbReference>
<evidence type="ECO:0000256" key="10">
    <source>
        <dbReference type="SAM" id="MobiDB-lite"/>
    </source>
</evidence>